<evidence type="ECO:0000313" key="1">
    <source>
        <dbReference type="EMBL" id="MFD2116569.1"/>
    </source>
</evidence>
<evidence type="ECO:0000313" key="2">
    <source>
        <dbReference type="Proteomes" id="UP001597362"/>
    </source>
</evidence>
<sequence length="187" mass="21567">MEENSKQICPWCTSEIIWDEELGPEKHCPHCDNELGNYRSLTLDEAVEEEEVIETEQLLDEEDENALWEDDDQSFSISESEWGEEQEGFRQSNRKSLSMDSTVQKILDEQAEMPECPSCREYMLEAGQQQISKEQNFVPTISPVLQNSILGESFNIVWYVCPTCFHTSTQLVLSERLAVIQKLAVDH</sequence>
<reference evidence="2" key="1">
    <citation type="journal article" date="2019" name="Int. J. Syst. Evol. Microbiol.">
        <title>The Global Catalogue of Microorganisms (GCM) 10K type strain sequencing project: providing services to taxonomists for standard genome sequencing and annotation.</title>
        <authorList>
            <consortium name="The Broad Institute Genomics Platform"/>
            <consortium name="The Broad Institute Genome Sequencing Center for Infectious Disease"/>
            <person name="Wu L."/>
            <person name="Ma J."/>
        </authorList>
    </citation>
    <scope>NUCLEOTIDE SEQUENCE [LARGE SCALE GENOMIC DNA]</scope>
    <source>
        <strain evidence="2">GH52</strain>
    </source>
</reference>
<gene>
    <name evidence="1" type="ORF">ACFSJH_12625</name>
</gene>
<organism evidence="1 2">
    <name type="scientific">Paenibacillus yanchengensis</name>
    <dbReference type="NCBI Taxonomy" id="2035833"/>
    <lineage>
        <taxon>Bacteria</taxon>
        <taxon>Bacillati</taxon>
        <taxon>Bacillota</taxon>
        <taxon>Bacilli</taxon>
        <taxon>Bacillales</taxon>
        <taxon>Paenibacillaceae</taxon>
        <taxon>Paenibacillus</taxon>
    </lineage>
</organism>
<keyword evidence="2" id="KW-1185">Reference proteome</keyword>
<comment type="caution">
    <text evidence="1">The sequence shown here is derived from an EMBL/GenBank/DDBJ whole genome shotgun (WGS) entry which is preliminary data.</text>
</comment>
<dbReference type="RefSeq" id="WP_377772847.1">
    <property type="nucleotide sequence ID" value="NZ_JBHUHO010000030.1"/>
</dbReference>
<dbReference type="Proteomes" id="UP001597362">
    <property type="component" value="Unassembled WGS sequence"/>
</dbReference>
<accession>A0ABW4YM85</accession>
<proteinExistence type="predicted"/>
<protein>
    <submittedName>
        <fullName evidence="1">Uncharacterized protein</fullName>
    </submittedName>
</protein>
<dbReference type="EMBL" id="JBHUHO010000030">
    <property type="protein sequence ID" value="MFD2116569.1"/>
    <property type="molecule type" value="Genomic_DNA"/>
</dbReference>
<name>A0ABW4YM85_9BACL</name>